<proteinExistence type="predicted"/>
<dbReference type="EMBL" id="MU150895">
    <property type="protein sequence ID" value="KAF9455219.1"/>
    <property type="molecule type" value="Genomic_DNA"/>
</dbReference>
<organism evidence="1 2">
    <name type="scientific">Collybia nuda</name>
    <dbReference type="NCBI Taxonomy" id="64659"/>
    <lineage>
        <taxon>Eukaryota</taxon>
        <taxon>Fungi</taxon>
        <taxon>Dikarya</taxon>
        <taxon>Basidiomycota</taxon>
        <taxon>Agaricomycotina</taxon>
        <taxon>Agaricomycetes</taxon>
        <taxon>Agaricomycetidae</taxon>
        <taxon>Agaricales</taxon>
        <taxon>Tricholomatineae</taxon>
        <taxon>Clitocybaceae</taxon>
        <taxon>Collybia</taxon>
    </lineage>
</organism>
<keyword evidence="2" id="KW-1185">Reference proteome</keyword>
<comment type="caution">
    <text evidence="1">The sequence shown here is derived from an EMBL/GenBank/DDBJ whole genome shotgun (WGS) entry which is preliminary data.</text>
</comment>
<gene>
    <name evidence="1" type="ORF">BDZ94DRAFT_1147565</name>
</gene>
<dbReference type="AlphaFoldDB" id="A0A9P5XR48"/>
<evidence type="ECO:0000313" key="1">
    <source>
        <dbReference type="EMBL" id="KAF9455219.1"/>
    </source>
</evidence>
<name>A0A9P5XR48_9AGAR</name>
<protein>
    <submittedName>
        <fullName evidence="1">Uncharacterized protein</fullName>
    </submittedName>
</protein>
<reference evidence="1" key="1">
    <citation type="submission" date="2020-11" db="EMBL/GenBank/DDBJ databases">
        <authorList>
            <consortium name="DOE Joint Genome Institute"/>
            <person name="Ahrendt S."/>
            <person name="Riley R."/>
            <person name="Andreopoulos W."/>
            <person name="Labutti K."/>
            <person name="Pangilinan J."/>
            <person name="Ruiz-Duenas F.J."/>
            <person name="Barrasa J.M."/>
            <person name="Sanchez-Garcia M."/>
            <person name="Camarero S."/>
            <person name="Miyauchi S."/>
            <person name="Serrano A."/>
            <person name="Linde D."/>
            <person name="Babiker R."/>
            <person name="Drula E."/>
            <person name="Ayuso-Fernandez I."/>
            <person name="Pacheco R."/>
            <person name="Padilla G."/>
            <person name="Ferreira P."/>
            <person name="Barriuso J."/>
            <person name="Kellner H."/>
            <person name="Castanera R."/>
            <person name="Alfaro M."/>
            <person name="Ramirez L."/>
            <person name="Pisabarro A.G."/>
            <person name="Kuo A."/>
            <person name="Tritt A."/>
            <person name="Lipzen A."/>
            <person name="He G."/>
            <person name="Yan M."/>
            <person name="Ng V."/>
            <person name="Cullen D."/>
            <person name="Martin F."/>
            <person name="Rosso M.-N."/>
            <person name="Henrissat B."/>
            <person name="Hibbett D."/>
            <person name="Martinez A.T."/>
            <person name="Grigoriev I.V."/>
        </authorList>
    </citation>
    <scope>NUCLEOTIDE SEQUENCE</scope>
    <source>
        <strain evidence="1">CBS 247.69</strain>
    </source>
</reference>
<accession>A0A9P5XR48</accession>
<evidence type="ECO:0000313" key="2">
    <source>
        <dbReference type="Proteomes" id="UP000807353"/>
    </source>
</evidence>
<sequence length="123" mass="14025">LACFMHGINTIVGKIAAWPRIKETISKNSRIVTFFNSSHYWGGQLQNKAKAHNITRKLKTNTESRFYALVLQAMSIREHRTALTEICNLENAQRSIGGLSPVARDVVMTVFDLSRWDYTDQLI</sequence>
<feature type="non-terminal residue" evidence="1">
    <location>
        <position position="1"/>
    </location>
</feature>
<dbReference type="Proteomes" id="UP000807353">
    <property type="component" value="Unassembled WGS sequence"/>
</dbReference>
<dbReference type="OrthoDB" id="3226942at2759"/>
<feature type="non-terminal residue" evidence="1">
    <location>
        <position position="123"/>
    </location>
</feature>